<dbReference type="AlphaFoldDB" id="A0AAD6RTG9"/>
<evidence type="ECO:0000313" key="1">
    <source>
        <dbReference type="EMBL" id="KAJ7014839.1"/>
    </source>
</evidence>
<comment type="caution">
    <text evidence="1">The sequence shown here is derived from an EMBL/GenBank/DDBJ whole genome shotgun (WGS) entry which is preliminary data.</text>
</comment>
<keyword evidence="2" id="KW-1185">Reference proteome</keyword>
<evidence type="ECO:0000313" key="2">
    <source>
        <dbReference type="Proteomes" id="UP001164929"/>
    </source>
</evidence>
<accession>A0AAD6RTG9</accession>
<proteinExistence type="predicted"/>
<dbReference type="EMBL" id="JAQIZT010000001">
    <property type="protein sequence ID" value="KAJ7014839.1"/>
    <property type="molecule type" value="Genomic_DNA"/>
</dbReference>
<gene>
    <name evidence="1" type="ORF">NC653_004212</name>
</gene>
<protein>
    <recommendedName>
        <fullName evidence="3">S-locus receptor kinase C-terminal domain-containing protein</fullName>
    </recommendedName>
</protein>
<name>A0AAD6RTG9_9ROSI</name>
<dbReference type="Proteomes" id="UP001164929">
    <property type="component" value="Chromosome 1"/>
</dbReference>
<reference evidence="1 2" key="1">
    <citation type="journal article" date="2023" name="Mol. Ecol. Resour.">
        <title>Chromosome-level genome assembly of a triploid poplar Populus alba 'Berolinensis'.</title>
        <authorList>
            <person name="Chen S."/>
            <person name="Yu Y."/>
            <person name="Wang X."/>
            <person name="Wang S."/>
            <person name="Zhang T."/>
            <person name="Zhou Y."/>
            <person name="He R."/>
            <person name="Meng N."/>
            <person name="Wang Y."/>
            <person name="Liu W."/>
            <person name="Liu Z."/>
            <person name="Liu J."/>
            <person name="Guo Q."/>
            <person name="Huang H."/>
            <person name="Sederoff R.R."/>
            <person name="Wang G."/>
            <person name="Qu G."/>
            <person name="Chen S."/>
        </authorList>
    </citation>
    <scope>NUCLEOTIDE SEQUENCE [LARGE SCALE GENOMIC DNA]</scope>
    <source>
        <strain evidence="1">SC-2020</strain>
    </source>
</reference>
<evidence type="ECO:0008006" key="3">
    <source>
        <dbReference type="Google" id="ProtNLM"/>
    </source>
</evidence>
<organism evidence="1 2">
    <name type="scientific">Populus alba x Populus x berolinensis</name>
    <dbReference type="NCBI Taxonomy" id="444605"/>
    <lineage>
        <taxon>Eukaryota</taxon>
        <taxon>Viridiplantae</taxon>
        <taxon>Streptophyta</taxon>
        <taxon>Embryophyta</taxon>
        <taxon>Tracheophyta</taxon>
        <taxon>Spermatophyta</taxon>
        <taxon>Magnoliopsida</taxon>
        <taxon>eudicotyledons</taxon>
        <taxon>Gunneridae</taxon>
        <taxon>Pentapetalae</taxon>
        <taxon>rosids</taxon>
        <taxon>fabids</taxon>
        <taxon>Malpighiales</taxon>
        <taxon>Salicaceae</taxon>
        <taxon>Saliceae</taxon>
        <taxon>Populus</taxon>
    </lineage>
</organism>
<sequence>MSRVVHMLEGDGALPQPKEPGFFTERKLIEENKKDIFHQLSNNHKAFFFSFFSFLRQLIKTYSLIC</sequence>